<proteinExistence type="predicted"/>
<accession>A0ABR1ZIU1</accession>
<reference evidence="1 2" key="1">
    <citation type="journal article" date="2024" name="G3 (Bethesda)">
        <title>Genome assembly of Hibiscus sabdariffa L. provides insights into metabolisms of medicinal natural products.</title>
        <authorList>
            <person name="Kim T."/>
        </authorList>
    </citation>
    <scope>NUCLEOTIDE SEQUENCE [LARGE SCALE GENOMIC DNA]</scope>
    <source>
        <strain evidence="1">TK-2024</strain>
        <tissue evidence="1">Old leaves</tissue>
    </source>
</reference>
<name>A0ABR1ZIU1_9ROSI</name>
<dbReference type="EMBL" id="JBBPBN010001035">
    <property type="protein sequence ID" value="KAK8480424.1"/>
    <property type="molecule type" value="Genomic_DNA"/>
</dbReference>
<sequence>MISSVNQYKQPCSVALFHISTQHQLRVKATNARDLECYANSGLWRYFNQRQCSHEQENSIRQSERIQPGVKFFINKAHVHQNLRFLVFVVKLSPIFVDMDILKFSYKFEGNLNGPVPYPLLPGPESRSVQETPGCSVLALLSLQHRGSYHYPQHRHMVSNRPKDPVQAIGYQPHSVIRRGCARGCISEEASGFVLLISLFGR</sequence>
<keyword evidence="2" id="KW-1185">Reference proteome</keyword>
<gene>
    <name evidence="1" type="ORF">V6N11_057125</name>
</gene>
<protein>
    <submittedName>
        <fullName evidence="1">Uncharacterized protein</fullName>
    </submittedName>
</protein>
<organism evidence="1 2">
    <name type="scientific">Hibiscus sabdariffa</name>
    <name type="common">roselle</name>
    <dbReference type="NCBI Taxonomy" id="183260"/>
    <lineage>
        <taxon>Eukaryota</taxon>
        <taxon>Viridiplantae</taxon>
        <taxon>Streptophyta</taxon>
        <taxon>Embryophyta</taxon>
        <taxon>Tracheophyta</taxon>
        <taxon>Spermatophyta</taxon>
        <taxon>Magnoliopsida</taxon>
        <taxon>eudicotyledons</taxon>
        <taxon>Gunneridae</taxon>
        <taxon>Pentapetalae</taxon>
        <taxon>rosids</taxon>
        <taxon>malvids</taxon>
        <taxon>Malvales</taxon>
        <taxon>Malvaceae</taxon>
        <taxon>Malvoideae</taxon>
        <taxon>Hibiscus</taxon>
    </lineage>
</organism>
<dbReference type="Proteomes" id="UP001396334">
    <property type="component" value="Unassembled WGS sequence"/>
</dbReference>
<evidence type="ECO:0000313" key="2">
    <source>
        <dbReference type="Proteomes" id="UP001396334"/>
    </source>
</evidence>
<evidence type="ECO:0000313" key="1">
    <source>
        <dbReference type="EMBL" id="KAK8480424.1"/>
    </source>
</evidence>
<comment type="caution">
    <text evidence="1">The sequence shown here is derived from an EMBL/GenBank/DDBJ whole genome shotgun (WGS) entry which is preliminary data.</text>
</comment>